<dbReference type="InterPro" id="IPR010998">
    <property type="entry name" value="Integrase_recombinase_N"/>
</dbReference>
<protein>
    <recommendedName>
        <fullName evidence="4">Core-binding (CB) domain-containing protein</fullName>
    </recommendedName>
</protein>
<dbReference type="Gene3D" id="1.10.150.130">
    <property type="match status" value="1"/>
</dbReference>
<keyword evidence="6" id="KW-1185">Reference proteome</keyword>
<dbReference type="InterPro" id="IPR013762">
    <property type="entry name" value="Integrase-like_cat_sf"/>
</dbReference>
<comment type="caution">
    <text evidence="5">The sequence shown here is derived from an EMBL/GenBank/DDBJ whole genome shotgun (WGS) entry which is preliminary data.</text>
</comment>
<dbReference type="Gene3D" id="1.10.443.10">
    <property type="entry name" value="Intergrase catalytic core"/>
    <property type="match status" value="1"/>
</dbReference>
<name>A0ABS3SLJ4_9CELL</name>
<keyword evidence="1 3" id="KW-0238">DNA-binding</keyword>
<evidence type="ECO:0000259" key="4">
    <source>
        <dbReference type="PROSITE" id="PS51900"/>
    </source>
</evidence>
<dbReference type="RefSeq" id="WP_208290569.1">
    <property type="nucleotide sequence ID" value="NZ_CP074404.1"/>
</dbReference>
<dbReference type="SUPFAM" id="SSF56349">
    <property type="entry name" value="DNA breaking-rejoining enzymes"/>
    <property type="match status" value="1"/>
</dbReference>
<feature type="domain" description="Core-binding (CB)" evidence="4">
    <location>
        <begin position="80"/>
        <end position="166"/>
    </location>
</feature>
<dbReference type="Proteomes" id="UP000678317">
    <property type="component" value="Unassembled WGS sequence"/>
</dbReference>
<proteinExistence type="predicted"/>
<evidence type="ECO:0000313" key="5">
    <source>
        <dbReference type="EMBL" id="MBO3086625.1"/>
    </source>
</evidence>
<reference evidence="5 6" key="1">
    <citation type="submission" date="2021-03" db="EMBL/GenBank/DDBJ databases">
        <title>novel species in genus Cellulomonas.</title>
        <authorList>
            <person name="Zhang G."/>
        </authorList>
    </citation>
    <scope>NUCLEOTIDE SEQUENCE [LARGE SCALE GENOMIC DNA]</scope>
    <source>
        <strain evidence="6">zg-ZUI188</strain>
    </source>
</reference>
<evidence type="ECO:0000313" key="6">
    <source>
        <dbReference type="Proteomes" id="UP000678317"/>
    </source>
</evidence>
<sequence length="376" mass="40856">MTRPTVKKTAVKNHPGIRKVTRTHADGRQVSTYEARVKDERRRLTSLGQFASLSAARAAQTTSKADVQRGAFVAPSAGRTTFLEVAEGWLQTPKLQKAKPSTMAAYRQIVHGSLKPLHGVAVNRLDYRRLSTFLGNYSTDEKGRPRAARTVQKTAGVLSRVLNEAVKGKLIAINPMREIDLAKPDDAPRHWLTEGQVAQVIAWLRTATVTASPRGQRATAANSTTVPMPERAKWAALVFFAAYTGARAGEVAGLRVSDLNLLARTARIERSAQYVGGGWHVGTPKSRAGIRTLAGLPRELVADLATLVATLRPSDYVFSVGWTATVCRTPITERTSCDECSTPRLKLSAYRRTATRAASVFTTCGTFTRRSASSEG</sequence>
<dbReference type="PROSITE" id="PS51900">
    <property type="entry name" value="CB"/>
    <property type="match status" value="1"/>
</dbReference>
<dbReference type="InterPro" id="IPR011010">
    <property type="entry name" value="DNA_brk_join_enz"/>
</dbReference>
<accession>A0ABS3SLJ4</accession>
<dbReference type="EMBL" id="JAGFBM010000010">
    <property type="protein sequence ID" value="MBO3086625.1"/>
    <property type="molecule type" value="Genomic_DNA"/>
</dbReference>
<dbReference type="InterPro" id="IPR044068">
    <property type="entry name" value="CB"/>
</dbReference>
<evidence type="ECO:0000256" key="2">
    <source>
        <dbReference type="ARBA" id="ARBA00023172"/>
    </source>
</evidence>
<evidence type="ECO:0000256" key="1">
    <source>
        <dbReference type="ARBA" id="ARBA00023125"/>
    </source>
</evidence>
<keyword evidence="2" id="KW-0233">DNA recombination</keyword>
<gene>
    <name evidence="5" type="ORF">J4035_18430</name>
</gene>
<organism evidence="5 6">
    <name type="scientific">Cellulomonas fengjieae</name>
    <dbReference type="NCBI Taxonomy" id="2819978"/>
    <lineage>
        <taxon>Bacteria</taxon>
        <taxon>Bacillati</taxon>
        <taxon>Actinomycetota</taxon>
        <taxon>Actinomycetes</taxon>
        <taxon>Micrococcales</taxon>
        <taxon>Cellulomonadaceae</taxon>
        <taxon>Cellulomonas</taxon>
    </lineage>
</organism>
<evidence type="ECO:0000256" key="3">
    <source>
        <dbReference type="PROSITE-ProRule" id="PRU01248"/>
    </source>
</evidence>